<accession>A0A8H9KWP5</accession>
<dbReference type="Pfam" id="PF14237">
    <property type="entry name" value="GYF_2"/>
    <property type="match status" value="1"/>
</dbReference>
<dbReference type="Proteomes" id="UP000614460">
    <property type="component" value="Unassembled WGS sequence"/>
</dbReference>
<feature type="transmembrane region" description="Helical" evidence="1">
    <location>
        <begin position="133"/>
        <end position="151"/>
    </location>
</feature>
<dbReference type="PANTHER" id="PTHR34980">
    <property type="entry name" value="INNER MEMBRANE PROTEIN-RELATED-RELATED"/>
    <property type="match status" value="1"/>
</dbReference>
<protein>
    <recommendedName>
        <fullName evidence="2">GYF domain-containing protein</fullName>
    </recommendedName>
</protein>
<dbReference type="Pfam" id="PF05656">
    <property type="entry name" value="DUF805"/>
    <property type="match status" value="1"/>
</dbReference>
<comment type="caution">
    <text evidence="3">The sequence shown here is derived from an EMBL/GenBank/DDBJ whole genome shotgun (WGS) entry which is preliminary data.</text>
</comment>
<keyword evidence="1" id="KW-1133">Transmembrane helix</keyword>
<sequence length="192" mass="22401">MRLYYYVKDAEKVGPYTLEELKNKNIYRDTLVWYQGLQTWERAVEVDDLRPLFNPNTPPPINNIQQNLHQTSNQEKSVIPQEPQGYFSNPFGFEGRIRRSEFIISFIICSIYLSIIGEILGDPYSANVDDSEVFTFLFLIIPVMWFGSAQAAKRSHDIGNSGWLQLIPFYIFWLVFVDGKPFTNQYGRNPKK</sequence>
<dbReference type="AlphaFoldDB" id="A0A8H9KWP5"/>
<evidence type="ECO:0000313" key="4">
    <source>
        <dbReference type="Proteomes" id="UP000614460"/>
    </source>
</evidence>
<evidence type="ECO:0000259" key="2">
    <source>
        <dbReference type="Pfam" id="PF14237"/>
    </source>
</evidence>
<gene>
    <name evidence="3" type="ORF">GCM10011516_09050</name>
</gene>
<reference evidence="3" key="1">
    <citation type="journal article" date="2014" name="Int. J. Syst. Evol. Microbiol.">
        <title>Complete genome sequence of Corynebacterium casei LMG S-19264T (=DSM 44701T), isolated from a smear-ripened cheese.</title>
        <authorList>
            <consortium name="US DOE Joint Genome Institute (JGI-PGF)"/>
            <person name="Walter F."/>
            <person name="Albersmeier A."/>
            <person name="Kalinowski J."/>
            <person name="Ruckert C."/>
        </authorList>
    </citation>
    <scope>NUCLEOTIDE SEQUENCE</scope>
    <source>
        <strain evidence="3">CGMCC 1.15966</strain>
    </source>
</reference>
<proteinExistence type="predicted"/>
<reference evidence="3" key="2">
    <citation type="submission" date="2020-09" db="EMBL/GenBank/DDBJ databases">
        <authorList>
            <person name="Sun Q."/>
            <person name="Zhou Y."/>
        </authorList>
    </citation>
    <scope>NUCLEOTIDE SEQUENCE</scope>
    <source>
        <strain evidence="3">CGMCC 1.15966</strain>
    </source>
</reference>
<name>A0A8H9KWP5_9SPHI</name>
<feature type="transmembrane region" description="Helical" evidence="1">
    <location>
        <begin position="163"/>
        <end position="182"/>
    </location>
</feature>
<dbReference type="InterPro" id="IPR025640">
    <property type="entry name" value="GYF_2"/>
</dbReference>
<keyword evidence="1" id="KW-0812">Transmembrane</keyword>
<dbReference type="GO" id="GO:0005886">
    <property type="term" value="C:plasma membrane"/>
    <property type="evidence" value="ECO:0007669"/>
    <property type="project" value="TreeGrafter"/>
</dbReference>
<feature type="domain" description="GYF" evidence="2">
    <location>
        <begin position="4"/>
        <end position="49"/>
    </location>
</feature>
<dbReference type="RefSeq" id="WP_182497666.1">
    <property type="nucleotide sequence ID" value="NZ_BMKM01000001.1"/>
</dbReference>
<keyword evidence="1" id="KW-0472">Membrane</keyword>
<evidence type="ECO:0000313" key="3">
    <source>
        <dbReference type="EMBL" id="GGE13402.1"/>
    </source>
</evidence>
<dbReference type="InterPro" id="IPR008523">
    <property type="entry name" value="DUF805"/>
</dbReference>
<dbReference type="EMBL" id="BMKM01000001">
    <property type="protein sequence ID" value="GGE13402.1"/>
    <property type="molecule type" value="Genomic_DNA"/>
</dbReference>
<organism evidence="3 4">
    <name type="scientific">Sphingobacterium cellulitidis</name>
    <dbReference type="NCBI Taxonomy" id="1768011"/>
    <lineage>
        <taxon>Bacteria</taxon>
        <taxon>Pseudomonadati</taxon>
        <taxon>Bacteroidota</taxon>
        <taxon>Sphingobacteriia</taxon>
        <taxon>Sphingobacteriales</taxon>
        <taxon>Sphingobacteriaceae</taxon>
        <taxon>Sphingobacterium</taxon>
    </lineage>
</organism>
<evidence type="ECO:0000256" key="1">
    <source>
        <dbReference type="SAM" id="Phobius"/>
    </source>
</evidence>
<keyword evidence="4" id="KW-1185">Reference proteome</keyword>
<dbReference type="PANTHER" id="PTHR34980:SF3">
    <property type="entry name" value="BLR8105 PROTEIN"/>
    <property type="match status" value="1"/>
</dbReference>
<feature type="transmembrane region" description="Helical" evidence="1">
    <location>
        <begin position="102"/>
        <end position="121"/>
    </location>
</feature>